<dbReference type="Proteomes" id="UP000427716">
    <property type="component" value="Chromosome"/>
</dbReference>
<feature type="domain" description="ChrR-like cupin" evidence="1">
    <location>
        <begin position="123"/>
        <end position="222"/>
    </location>
</feature>
<dbReference type="InterPro" id="IPR014710">
    <property type="entry name" value="RmlC-like_jellyroll"/>
</dbReference>
<accession>A0A6I6CW81</accession>
<dbReference type="InterPro" id="IPR025979">
    <property type="entry name" value="ChrR-like_cupin_dom"/>
</dbReference>
<evidence type="ECO:0000259" key="1">
    <source>
        <dbReference type="Pfam" id="PF12973"/>
    </source>
</evidence>
<name>A0A6I6CW81_9GAMM</name>
<dbReference type="KEGG" id="ghl:GM160_05355"/>
<feature type="domain" description="ChrR-like cupin" evidence="1">
    <location>
        <begin position="16"/>
        <end position="117"/>
    </location>
</feature>
<keyword evidence="3" id="KW-1185">Reference proteome</keyword>
<dbReference type="InterPro" id="IPR052535">
    <property type="entry name" value="Bacilysin_H2HPP_isomerase"/>
</dbReference>
<dbReference type="Gene3D" id="2.60.120.10">
    <property type="entry name" value="Jelly Rolls"/>
    <property type="match status" value="2"/>
</dbReference>
<dbReference type="AlphaFoldDB" id="A0A6I6CW81"/>
<proteinExistence type="predicted"/>
<dbReference type="PANTHER" id="PTHR40112:SF1">
    <property type="entry name" value="H2HPP ISOMERASE"/>
    <property type="match status" value="1"/>
</dbReference>
<dbReference type="EMBL" id="CP046415">
    <property type="protein sequence ID" value="QGT78369.1"/>
    <property type="molecule type" value="Genomic_DNA"/>
</dbReference>
<reference evidence="2 3" key="1">
    <citation type="submission" date="2019-11" db="EMBL/GenBank/DDBJ databases">
        <authorList>
            <person name="Zhang J."/>
            <person name="Sun C."/>
        </authorList>
    </citation>
    <scope>NUCLEOTIDE SEQUENCE [LARGE SCALE GENOMIC DNA]</scope>
    <source>
        <strain evidence="3">sp2</strain>
    </source>
</reference>
<dbReference type="InterPro" id="IPR011051">
    <property type="entry name" value="RmlC_Cupin_sf"/>
</dbReference>
<dbReference type="SUPFAM" id="SSF51182">
    <property type="entry name" value="RmlC-like cupins"/>
    <property type="match status" value="2"/>
</dbReference>
<organism evidence="2 3">
    <name type="scientific">Guyparkeria halophila</name>
    <dbReference type="NCBI Taxonomy" id="47960"/>
    <lineage>
        <taxon>Bacteria</taxon>
        <taxon>Pseudomonadati</taxon>
        <taxon>Pseudomonadota</taxon>
        <taxon>Gammaproteobacteria</taxon>
        <taxon>Chromatiales</taxon>
        <taxon>Thioalkalibacteraceae</taxon>
        <taxon>Guyparkeria</taxon>
    </lineage>
</organism>
<dbReference type="CDD" id="cd20303">
    <property type="entry name" value="cupin_ChrR_1"/>
    <property type="match status" value="2"/>
</dbReference>
<protein>
    <submittedName>
        <fullName evidence="2">Cupin</fullName>
    </submittedName>
</protein>
<dbReference type="Pfam" id="PF12973">
    <property type="entry name" value="Cupin_7"/>
    <property type="match status" value="2"/>
</dbReference>
<evidence type="ECO:0000313" key="2">
    <source>
        <dbReference type="EMBL" id="QGT78369.1"/>
    </source>
</evidence>
<sequence>MAEHPLTPIHADLFERAVVETSALPWVPSPEPTVERKLIEREGGDGTRATSLVRFAPGASFPEHVHHGGEEFLVLEGAFCDETGCFPAGHYVRNPPGSRHCPSAPDGCVILVKLHHLDPRETEQIVVDTTTTQWQPGLVEGLEVMPLGGFEGEHTAMVRWAPGTRFKPHHHFGGEEIFVVEGTFADEYGRYPAGTWLRNPHWSLHQPYSETGCTIWVKTGHLPIPDSWYVETRGTQSPP</sequence>
<evidence type="ECO:0000313" key="3">
    <source>
        <dbReference type="Proteomes" id="UP000427716"/>
    </source>
</evidence>
<dbReference type="PANTHER" id="PTHR40112">
    <property type="entry name" value="H2HPP ISOMERASE"/>
    <property type="match status" value="1"/>
</dbReference>
<gene>
    <name evidence="2" type="ORF">GM160_05355</name>
</gene>
<dbReference type="RefSeq" id="WP_156573750.1">
    <property type="nucleotide sequence ID" value="NZ_CP046415.1"/>
</dbReference>